<keyword evidence="2" id="KW-0732">Signal</keyword>
<keyword evidence="5" id="KW-1185">Reference proteome</keyword>
<feature type="transmembrane region" description="Helical" evidence="1">
    <location>
        <begin position="428"/>
        <end position="447"/>
    </location>
</feature>
<reference evidence="5" key="1">
    <citation type="submission" date="2011-08" db="EMBL/GenBank/DDBJ databases">
        <authorList>
            <person name="Rombauts S."/>
        </authorList>
    </citation>
    <scope>NUCLEOTIDE SEQUENCE</scope>
    <source>
        <strain evidence="5">London</strain>
    </source>
</reference>
<dbReference type="Pfam" id="PF20146">
    <property type="entry name" value="NRF"/>
    <property type="match status" value="1"/>
</dbReference>
<evidence type="ECO:0000256" key="2">
    <source>
        <dbReference type="SAM" id="SignalP"/>
    </source>
</evidence>
<name>T1K0I4_TETUR</name>
<dbReference type="EMBL" id="CAEY01001142">
    <property type="status" value="NOT_ANNOTATED_CDS"/>
    <property type="molecule type" value="Genomic_DNA"/>
</dbReference>
<gene>
    <name evidence="4" type="primary">107359137</name>
</gene>
<dbReference type="Proteomes" id="UP000015104">
    <property type="component" value="Unassembled WGS sequence"/>
</dbReference>
<keyword evidence="1" id="KW-0472">Membrane</keyword>
<dbReference type="PANTHER" id="PTHR11161:SF0">
    <property type="entry name" value="O-ACYLTRANSFERASE LIKE PROTEIN"/>
    <property type="match status" value="1"/>
</dbReference>
<feature type="transmembrane region" description="Helical" evidence="1">
    <location>
        <begin position="275"/>
        <end position="294"/>
    </location>
</feature>
<feature type="transmembrane region" description="Helical" evidence="1">
    <location>
        <begin position="218"/>
        <end position="237"/>
    </location>
</feature>
<dbReference type="AlphaFoldDB" id="T1K0I4"/>
<evidence type="ECO:0000259" key="3">
    <source>
        <dbReference type="SMART" id="SM00703"/>
    </source>
</evidence>
<feature type="transmembrane region" description="Helical" evidence="1">
    <location>
        <begin position="454"/>
        <end position="476"/>
    </location>
</feature>
<feature type="transmembrane region" description="Helical" evidence="1">
    <location>
        <begin position="496"/>
        <end position="521"/>
    </location>
</feature>
<dbReference type="HOGENOM" id="CLU_007874_4_0_1"/>
<sequence>MTKSILFALLSFIFIVSVNGELNHLQSWQTLWTISESATNRLSSLLDNQLTPVISSAKISSSCQQSLFKVINGIKQFDINYVRMYDSWGKLPSGLLFGSWTDLGSLDQCVSLEESQYCLLTASMPLPPKRSAEGLFRPLDKSSFNLTDPLSTYLYPHVHYFHNVNLTFGLCLPRQCSPLEMTTIVESWVHSKGLQMKVDVDLCQHRAKSGNPILFREYIALAIVTTVIGLNIIGTLFPSHPILGHFNLYLNWSKLFSTNNNENTRSYPFLECYKFFAMLYIVIGHVGWALNYGSFHSMFKVQASYNSFLGYSLLPGYLASEVYFLITGLELMTFFLNFNGQFTLYSAITFLVVRWARFFVLIGFNVCLYILIFSNHVRDLIGGPFWSHLYSASSIPDTCAERWYSHLFLYTHLFADPDNWNLCIMPDWFLQVDFVLAFLFLIVLWPLRKSYKRLSISLAIFFALLGPLLLGSIIYYKSTSPTWLPFNFVNQELAEYLAFIHSKPFTHMSPYFVGILLAFALQPKEPIISKQIHKRLMWLLWLVCNFIVFGYEVVTNYNLVSLPYAVDIIYASFSRLVWSIVYAWPMYCLHYRFVSDGLYRFTCAGFFKPMSRINLTLLFMNEIMLRLRNGTQNYVSNLTVFDILVNLSAPVVLFSYLFSIIISPMIDGPSISLVKSYFKRQEDYDDCMKKSSVNNNNNTVMSNGLVNGKKNN</sequence>
<feature type="transmembrane region" description="Helical" evidence="1">
    <location>
        <begin position="536"/>
        <end position="554"/>
    </location>
</feature>
<keyword evidence="1" id="KW-1133">Transmembrane helix</keyword>
<dbReference type="OrthoDB" id="6511630at2759"/>
<evidence type="ECO:0000313" key="5">
    <source>
        <dbReference type="Proteomes" id="UP000015104"/>
    </source>
</evidence>
<feature type="transmembrane region" description="Helical" evidence="1">
    <location>
        <begin position="314"/>
        <end position="336"/>
    </location>
</feature>
<dbReference type="InterPro" id="IPR006621">
    <property type="entry name" value="Nose-resist-to-fluoxetine_N"/>
</dbReference>
<dbReference type="EnsemblMetazoa" id="tetur03g07900.1">
    <property type="protein sequence ID" value="tetur03g07900.1"/>
    <property type="gene ID" value="tetur03g07900"/>
</dbReference>
<dbReference type="PANTHER" id="PTHR11161">
    <property type="entry name" value="O-ACYLTRANSFERASE"/>
    <property type="match status" value="1"/>
</dbReference>
<reference evidence="4" key="2">
    <citation type="submission" date="2015-06" db="UniProtKB">
        <authorList>
            <consortium name="EnsemblMetazoa"/>
        </authorList>
    </citation>
    <scope>IDENTIFICATION</scope>
</reference>
<evidence type="ECO:0000256" key="1">
    <source>
        <dbReference type="SAM" id="Phobius"/>
    </source>
</evidence>
<evidence type="ECO:0000313" key="4">
    <source>
        <dbReference type="EnsemblMetazoa" id="tetur03g07900.1"/>
    </source>
</evidence>
<protein>
    <recommendedName>
        <fullName evidence="3">Nose resistant-to-fluoxetine protein N-terminal domain-containing protein</fullName>
    </recommendedName>
</protein>
<feature type="signal peptide" evidence="2">
    <location>
        <begin position="1"/>
        <end position="20"/>
    </location>
</feature>
<dbReference type="SMART" id="SM00703">
    <property type="entry name" value="NRF"/>
    <property type="match status" value="1"/>
</dbReference>
<feature type="transmembrane region" description="Helical" evidence="1">
    <location>
        <begin position="640"/>
        <end position="662"/>
    </location>
</feature>
<keyword evidence="1" id="KW-0812">Transmembrane</keyword>
<dbReference type="KEGG" id="tut:107359137"/>
<dbReference type="eggNOG" id="KOG3700">
    <property type="taxonomic scope" value="Eukaryota"/>
</dbReference>
<feature type="transmembrane region" description="Helical" evidence="1">
    <location>
        <begin position="348"/>
        <end position="372"/>
    </location>
</feature>
<proteinExistence type="predicted"/>
<feature type="domain" description="Nose resistant-to-fluoxetine protein N-terminal" evidence="3">
    <location>
        <begin position="60"/>
        <end position="205"/>
    </location>
</feature>
<dbReference type="InterPro" id="IPR052728">
    <property type="entry name" value="O2_lipid_transport_reg"/>
</dbReference>
<organism evidence="4 5">
    <name type="scientific">Tetranychus urticae</name>
    <name type="common">Two-spotted spider mite</name>
    <dbReference type="NCBI Taxonomy" id="32264"/>
    <lineage>
        <taxon>Eukaryota</taxon>
        <taxon>Metazoa</taxon>
        <taxon>Ecdysozoa</taxon>
        <taxon>Arthropoda</taxon>
        <taxon>Chelicerata</taxon>
        <taxon>Arachnida</taxon>
        <taxon>Acari</taxon>
        <taxon>Acariformes</taxon>
        <taxon>Trombidiformes</taxon>
        <taxon>Prostigmata</taxon>
        <taxon>Eleutherengona</taxon>
        <taxon>Raphignathae</taxon>
        <taxon>Tetranychoidea</taxon>
        <taxon>Tetranychidae</taxon>
        <taxon>Tetranychus</taxon>
    </lineage>
</organism>
<accession>T1K0I4</accession>
<feature type="chain" id="PRO_5004580873" description="Nose resistant-to-fluoxetine protein N-terminal domain-containing protein" evidence="2">
    <location>
        <begin position="21"/>
        <end position="712"/>
    </location>
</feature>